<reference evidence="9 10" key="1">
    <citation type="submission" date="2022-11" db="EMBL/GenBank/DDBJ databases">
        <authorList>
            <person name="Siebert D."/>
            <person name="Busche T."/>
            <person name="Saydam E."/>
            <person name="Kalinowski J."/>
            <person name="Ruckert C."/>
            <person name="Blombach B."/>
        </authorList>
    </citation>
    <scope>NUCLEOTIDE SEQUENCE [LARGE SCALE GENOMIC DNA]</scope>
    <source>
        <strain evidence="9 10">DSM 1083</strain>
    </source>
</reference>
<dbReference type="EC" id="3.4.-.-" evidence="9"/>
<accession>A0ABY8BPZ9</accession>
<evidence type="ECO:0000256" key="1">
    <source>
        <dbReference type="ARBA" id="ARBA00022670"/>
    </source>
</evidence>
<protein>
    <submittedName>
        <fullName evidence="9">Penicillin-insensitive murein endopeptidase</fullName>
        <ecNumber evidence="9">3.4.-.-</ecNumber>
    </submittedName>
</protein>
<evidence type="ECO:0000256" key="6">
    <source>
        <dbReference type="ARBA" id="ARBA00022833"/>
    </source>
</evidence>
<dbReference type="InterPro" id="IPR005073">
    <property type="entry name" value="Peptidase_M74"/>
</dbReference>
<keyword evidence="4" id="KW-0574">Periplasm</keyword>
<evidence type="ECO:0000256" key="2">
    <source>
        <dbReference type="ARBA" id="ARBA00022723"/>
    </source>
</evidence>
<name>A0ABY8BPZ9_AFICR</name>
<dbReference type="Pfam" id="PF03411">
    <property type="entry name" value="Peptidase_M74"/>
    <property type="match status" value="1"/>
</dbReference>
<evidence type="ECO:0000256" key="4">
    <source>
        <dbReference type="ARBA" id="ARBA00022764"/>
    </source>
</evidence>
<evidence type="ECO:0000256" key="5">
    <source>
        <dbReference type="ARBA" id="ARBA00022801"/>
    </source>
</evidence>
<dbReference type="EMBL" id="CP113162">
    <property type="protein sequence ID" value="WEF52048.1"/>
    <property type="molecule type" value="Genomic_DNA"/>
</dbReference>
<keyword evidence="3 8" id="KW-0732">Signal</keyword>
<evidence type="ECO:0000313" key="10">
    <source>
        <dbReference type="Proteomes" id="UP001213907"/>
    </source>
</evidence>
<organism evidence="9 10">
    <name type="scientific">Afipia carboxydohydrogena</name>
    <name type="common">Pseudomonas carboxydohydrogena</name>
    <dbReference type="NCBI Taxonomy" id="290"/>
    <lineage>
        <taxon>Bacteria</taxon>
        <taxon>Pseudomonadati</taxon>
        <taxon>Pseudomonadota</taxon>
        <taxon>Alphaproteobacteria</taxon>
        <taxon>Hyphomicrobiales</taxon>
        <taxon>Nitrobacteraceae</taxon>
        <taxon>Afipia</taxon>
    </lineage>
</organism>
<dbReference type="NCBIfam" id="NF006947">
    <property type="entry name" value="PRK09429.1"/>
    <property type="match status" value="1"/>
</dbReference>
<keyword evidence="1" id="KW-0645">Protease</keyword>
<dbReference type="Proteomes" id="UP001213907">
    <property type="component" value="Chromosome"/>
</dbReference>
<keyword evidence="2" id="KW-0479">Metal-binding</keyword>
<dbReference type="GO" id="GO:0016787">
    <property type="term" value="F:hydrolase activity"/>
    <property type="evidence" value="ECO:0007669"/>
    <property type="project" value="UniProtKB-KW"/>
</dbReference>
<dbReference type="PIRSF" id="PIRSF018455">
    <property type="entry name" value="MepA"/>
    <property type="match status" value="1"/>
</dbReference>
<feature type="chain" id="PRO_5046919961" evidence="8">
    <location>
        <begin position="22"/>
        <end position="307"/>
    </location>
</feature>
<dbReference type="Gene3D" id="3.30.1380.10">
    <property type="match status" value="1"/>
</dbReference>
<keyword evidence="6" id="KW-0862">Zinc</keyword>
<evidence type="ECO:0000256" key="3">
    <source>
        <dbReference type="ARBA" id="ARBA00022729"/>
    </source>
</evidence>
<dbReference type="InterPro" id="IPR009045">
    <property type="entry name" value="Zn_M74/Hedgehog-like"/>
</dbReference>
<proteinExistence type="predicted"/>
<evidence type="ECO:0000313" key="9">
    <source>
        <dbReference type="EMBL" id="WEF52048.1"/>
    </source>
</evidence>
<evidence type="ECO:0000256" key="8">
    <source>
        <dbReference type="SAM" id="SignalP"/>
    </source>
</evidence>
<dbReference type="RefSeq" id="WP_275247625.1">
    <property type="nucleotide sequence ID" value="NZ_BAABDX010000001.1"/>
</dbReference>
<sequence>MNSLRLILAFGFALSSSATLAQDRGTLDPKPLPPLANPNDPHLAAKQLFGRELAPAKLAPGSIGFYSKGCLAGAQKLPIDGPTWQVMRLSRNRNWGNPALIAFLEKLAAKAHKLGWPGLLVGDMSQPRGGPMFTGHASHQIGLDADIWLTPMPNRTLTRMERENMSAVQMVRKDRLDIDPRVWTPEHLKVIRAAAEAPQVERIFVNAAIKKALCREATGDRHWLSKIRPMYGHDYHFHIRIKCPAGSAGCEPQTPPDHNEHCSGPDLAYWFSDAVLHPKPPKVPTKPRPPLTLADLPAACRTVLDAR</sequence>
<keyword evidence="7" id="KW-0482">Metalloprotease</keyword>
<dbReference type="SUPFAM" id="SSF55166">
    <property type="entry name" value="Hedgehog/DD-peptidase"/>
    <property type="match status" value="1"/>
</dbReference>
<gene>
    <name evidence="9" type="primary">mepA</name>
    <name evidence="9" type="ORF">AFIC_000509</name>
</gene>
<keyword evidence="10" id="KW-1185">Reference proteome</keyword>
<evidence type="ECO:0000256" key="7">
    <source>
        <dbReference type="ARBA" id="ARBA00023049"/>
    </source>
</evidence>
<keyword evidence="5 9" id="KW-0378">Hydrolase</keyword>
<feature type="signal peptide" evidence="8">
    <location>
        <begin position="1"/>
        <end position="21"/>
    </location>
</feature>